<dbReference type="Gene3D" id="4.10.240.10">
    <property type="entry name" value="Zn(2)-C6 fungal-type DNA-binding domain"/>
    <property type="match status" value="1"/>
</dbReference>
<dbReference type="GO" id="GO:0008270">
    <property type="term" value="F:zinc ion binding"/>
    <property type="evidence" value="ECO:0007669"/>
    <property type="project" value="InterPro"/>
</dbReference>
<feature type="compositionally biased region" description="Polar residues" evidence="3">
    <location>
        <begin position="110"/>
        <end position="121"/>
    </location>
</feature>
<protein>
    <recommendedName>
        <fullName evidence="4">Zn(2)-C6 fungal-type domain-containing protein</fullName>
    </recommendedName>
</protein>
<feature type="compositionally biased region" description="Polar residues" evidence="3">
    <location>
        <begin position="375"/>
        <end position="386"/>
    </location>
</feature>
<dbReference type="AlphaFoldDB" id="A0A5N6L2Q4"/>
<feature type="compositionally biased region" description="Pro residues" evidence="3">
    <location>
        <begin position="402"/>
        <end position="412"/>
    </location>
</feature>
<dbReference type="InterPro" id="IPR001138">
    <property type="entry name" value="Zn2Cys6_DnaBD"/>
</dbReference>
<dbReference type="EMBL" id="VIBQ01000075">
    <property type="protein sequence ID" value="KAB8621913.1"/>
    <property type="molecule type" value="Genomic_DNA"/>
</dbReference>
<dbReference type="SMART" id="SM01266">
    <property type="entry name" value="Mac"/>
    <property type="match status" value="1"/>
</dbReference>
<dbReference type="PANTHER" id="PTHR23416:SF76">
    <property type="entry name" value="ZN(II)2CYS6 TRANSCRIPTION FACTOR (EUROFUNG)"/>
    <property type="match status" value="1"/>
</dbReference>
<dbReference type="Pfam" id="PF00172">
    <property type="entry name" value="Zn_clus"/>
    <property type="match status" value="1"/>
</dbReference>
<dbReference type="InterPro" id="IPR051159">
    <property type="entry name" value="Hexapeptide_acetyltransf"/>
</dbReference>
<evidence type="ECO:0000256" key="1">
    <source>
        <dbReference type="ARBA" id="ARBA00007274"/>
    </source>
</evidence>
<sequence>MSAATDIRPMQSTLQSDDSATAQPASGFTAVNGRSPSDHQQRSQQPKQQSDGPARDQELTSITLQGDAPNGADHRSPEAESPLSGQSSSPGHSREDSQVSLGKRKRSISGEVSPTSHNLSPSKRYRSPVLEQTEREAAPPNGVLSAHQTNGVTTMEQDTRYGDPNAQQWNMHREGDIQDAQFAEALTRGTQQLPDSTQQMDHHIDNSADVKYAAHASQGPPQPQHPMPGIHPVTPSQLTPSFQKQRKRNFSNRTKTGCLTCRSRKKKCDEAKPTCKNCERGGFTCQGYSQTNPLYKTSTIGAPVAPLQAKNNGGGFYDPYQYTGQGRPAQGPPQQGFFPEHAPHPPVNERDRNMSTSQDSQLRQQAPYGRPSWPEAQQPSSYTADNFQPGPPLNEHRGERTLPPPSSGPPVAPQRSGSSSSTYTYLAQSALQHSGANNRTGPQQSQQYWTEKEKMLQGHPFAPSDPQLVEERKRCAAACHKFNSFLDPQSLSDAERLARFRQIIQPKSAASITRSPPGQESAAEGCLGERVSVEAPFHCEYGYNISIGDDTDIGPNCRIMDSCKVTIGARCHIGPNVCFYTTEGAEQPTQLGPGGRKQKRLTRATEIIIKDDVYITGNVVLGPGHKVGTSATIHAGTALDKNLRNGLTAYPGSGPGGSEIVGSWTTQPHRGALS</sequence>
<feature type="compositionally biased region" description="Polar residues" evidence="3">
    <location>
        <begin position="10"/>
        <end position="26"/>
    </location>
</feature>
<feature type="region of interest" description="Disordered" evidence="3">
    <location>
        <begin position="316"/>
        <end position="422"/>
    </location>
</feature>
<accession>A0A5N6L2Q4</accession>
<feature type="region of interest" description="Disordered" evidence="3">
    <location>
        <begin position="654"/>
        <end position="674"/>
    </location>
</feature>
<dbReference type="InterPro" id="IPR011004">
    <property type="entry name" value="Trimer_LpxA-like_sf"/>
</dbReference>
<comment type="caution">
    <text evidence="5">The sequence shown here is derived from an EMBL/GenBank/DDBJ whole genome shotgun (WGS) entry which is preliminary data.</text>
</comment>
<comment type="similarity">
    <text evidence="1">Belongs to the transferase hexapeptide repeat family.</text>
</comment>
<feature type="region of interest" description="Disordered" evidence="3">
    <location>
        <begin position="1"/>
        <end position="167"/>
    </location>
</feature>
<evidence type="ECO:0000313" key="6">
    <source>
        <dbReference type="Proteomes" id="UP000327013"/>
    </source>
</evidence>
<dbReference type="Pfam" id="PF12464">
    <property type="entry name" value="Mac"/>
    <property type="match status" value="1"/>
</dbReference>
<feature type="compositionally biased region" description="Basic and acidic residues" evidence="3">
    <location>
        <begin position="341"/>
        <end position="353"/>
    </location>
</feature>
<dbReference type="CDD" id="cd00067">
    <property type="entry name" value="GAL4"/>
    <property type="match status" value="1"/>
</dbReference>
<feature type="compositionally biased region" description="Polar residues" evidence="3">
    <location>
        <begin position="146"/>
        <end position="156"/>
    </location>
</feature>
<feature type="domain" description="Zn(2)-C6 fungal-type" evidence="4">
    <location>
        <begin position="257"/>
        <end position="285"/>
    </location>
</feature>
<evidence type="ECO:0000259" key="4">
    <source>
        <dbReference type="PROSITE" id="PS50048"/>
    </source>
</evidence>
<feature type="compositionally biased region" description="Polar residues" evidence="3">
    <location>
        <begin position="234"/>
        <end position="243"/>
    </location>
</feature>
<feature type="compositionally biased region" description="Low complexity" evidence="3">
    <location>
        <begin position="324"/>
        <end position="339"/>
    </location>
</feature>
<dbReference type="GO" id="GO:0008374">
    <property type="term" value="F:O-acyltransferase activity"/>
    <property type="evidence" value="ECO:0007669"/>
    <property type="project" value="TreeGrafter"/>
</dbReference>
<name>A0A5N6L2Q4_9ROSI</name>
<evidence type="ECO:0000313" key="5">
    <source>
        <dbReference type="EMBL" id="KAB8621913.1"/>
    </source>
</evidence>
<dbReference type="PANTHER" id="PTHR23416">
    <property type="entry name" value="SIALIC ACID SYNTHASE-RELATED"/>
    <property type="match status" value="1"/>
</dbReference>
<evidence type="ECO:0000256" key="3">
    <source>
        <dbReference type="SAM" id="MobiDB-lite"/>
    </source>
</evidence>
<dbReference type="SMART" id="SM00066">
    <property type="entry name" value="GAL4"/>
    <property type="match status" value="1"/>
</dbReference>
<organism evidence="5 6">
    <name type="scientific">Carpinus fangiana</name>
    <dbReference type="NCBI Taxonomy" id="176857"/>
    <lineage>
        <taxon>Eukaryota</taxon>
        <taxon>Viridiplantae</taxon>
        <taxon>Streptophyta</taxon>
        <taxon>Embryophyta</taxon>
        <taxon>Tracheophyta</taxon>
        <taxon>Spermatophyta</taxon>
        <taxon>Magnoliopsida</taxon>
        <taxon>eudicotyledons</taxon>
        <taxon>Gunneridae</taxon>
        <taxon>Pentapetalae</taxon>
        <taxon>rosids</taxon>
        <taxon>fabids</taxon>
        <taxon>Fagales</taxon>
        <taxon>Betulaceae</taxon>
        <taxon>Carpinus</taxon>
    </lineage>
</organism>
<dbReference type="Proteomes" id="UP000327013">
    <property type="component" value="Unassembled WGS sequence"/>
</dbReference>
<feature type="compositionally biased region" description="Polar residues" evidence="3">
    <location>
        <begin position="354"/>
        <end position="364"/>
    </location>
</feature>
<dbReference type="OrthoDB" id="25818at2759"/>
<dbReference type="SUPFAM" id="SSF57701">
    <property type="entry name" value="Zn2/Cys6 DNA-binding domain"/>
    <property type="match status" value="1"/>
</dbReference>
<dbReference type="GO" id="GO:0016407">
    <property type="term" value="F:acetyltransferase activity"/>
    <property type="evidence" value="ECO:0007669"/>
    <property type="project" value="InterPro"/>
</dbReference>
<proteinExistence type="inferred from homology"/>
<dbReference type="PROSITE" id="PS00463">
    <property type="entry name" value="ZN2_CY6_FUNGAL_1"/>
    <property type="match status" value="1"/>
</dbReference>
<dbReference type="InterPro" id="IPR024688">
    <property type="entry name" value="Mac_dom"/>
</dbReference>
<gene>
    <name evidence="5" type="ORF">FH972_026022</name>
</gene>
<dbReference type="Gene3D" id="2.160.10.10">
    <property type="entry name" value="Hexapeptide repeat proteins"/>
    <property type="match status" value="1"/>
</dbReference>
<dbReference type="GO" id="GO:0000981">
    <property type="term" value="F:DNA-binding transcription factor activity, RNA polymerase II-specific"/>
    <property type="evidence" value="ECO:0007669"/>
    <property type="project" value="InterPro"/>
</dbReference>
<dbReference type="PROSITE" id="PS50048">
    <property type="entry name" value="ZN2_CY6_FUNGAL_2"/>
    <property type="match status" value="1"/>
</dbReference>
<dbReference type="InterPro" id="IPR036864">
    <property type="entry name" value="Zn2-C6_fun-type_DNA-bd_sf"/>
</dbReference>
<dbReference type="SUPFAM" id="SSF51161">
    <property type="entry name" value="Trimeric LpxA-like enzymes"/>
    <property type="match status" value="1"/>
</dbReference>
<keyword evidence="2" id="KW-0808">Transferase</keyword>
<keyword evidence="6" id="KW-1185">Reference proteome</keyword>
<evidence type="ECO:0000256" key="2">
    <source>
        <dbReference type="ARBA" id="ARBA00022679"/>
    </source>
</evidence>
<feature type="region of interest" description="Disordered" evidence="3">
    <location>
        <begin position="215"/>
        <end position="250"/>
    </location>
</feature>
<reference evidence="5 6" key="1">
    <citation type="submission" date="2019-06" db="EMBL/GenBank/DDBJ databases">
        <title>A chromosomal-level reference genome of Carpinus fangiana (Coryloideae, Betulaceae).</title>
        <authorList>
            <person name="Yang X."/>
            <person name="Wang Z."/>
            <person name="Zhang L."/>
            <person name="Hao G."/>
            <person name="Liu J."/>
            <person name="Yang Y."/>
        </authorList>
    </citation>
    <scope>NUCLEOTIDE SEQUENCE [LARGE SCALE GENOMIC DNA]</scope>
    <source>
        <strain evidence="5">Cfa_2016G</strain>
        <tissue evidence="5">Leaf</tissue>
    </source>
</reference>